<evidence type="ECO:0000259" key="4">
    <source>
        <dbReference type="PROSITE" id="PS50102"/>
    </source>
</evidence>
<dbReference type="OrthoDB" id="1049195at2759"/>
<protein>
    <recommendedName>
        <fullName evidence="4">RRM domain-containing protein</fullName>
    </recommendedName>
</protein>
<evidence type="ECO:0000256" key="2">
    <source>
        <dbReference type="PROSITE-ProRule" id="PRU00176"/>
    </source>
</evidence>
<dbReference type="GO" id="GO:0003729">
    <property type="term" value="F:mRNA binding"/>
    <property type="evidence" value="ECO:0007669"/>
    <property type="project" value="TreeGrafter"/>
</dbReference>
<feature type="domain" description="RRM" evidence="4">
    <location>
        <begin position="106"/>
        <end position="183"/>
    </location>
</feature>
<keyword evidence="1 2" id="KW-0694">RNA-binding</keyword>
<evidence type="ECO:0000256" key="1">
    <source>
        <dbReference type="ARBA" id="ARBA00022884"/>
    </source>
</evidence>
<dbReference type="InterPro" id="IPR035979">
    <property type="entry name" value="RBD_domain_sf"/>
</dbReference>
<dbReference type="GO" id="GO:0005737">
    <property type="term" value="C:cytoplasm"/>
    <property type="evidence" value="ECO:0007669"/>
    <property type="project" value="TreeGrafter"/>
</dbReference>
<keyword evidence="6" id="KW-1185">Reference proteome</keyword>
<dbReference type="Pfam" id="PF00076">
    <property type="entry name" value="RRM_1"/>
    <property type="match status" value="2"/>
</dbReference>
<feature type="region of interest" description="Disordered" evidence="3">
    <location>
        <begin position="301"/>
        <end position="320"/>
    </location>
</feature>
<dbReference type="PANTHER" id="PTHR23003">
    <property type="entry name" value="RNA RECOGNITION MOTIF RRM DOMAIN CONTAINING PROTEIN"/>
    <property type="match status" value="1"/>
</dbReference>
<gene>
    <name evidence="5" type="ORF">L202_02706</name>
</gene>
<dbReference type="PANTHER" id="PTHR23003:SF64">
    <property type="entry name" value="RRM DOMAIN-CONTAINING PROTEIN"/>
    <property type="match status" value="1"/>
</dbReference>
<dbReference type="InterPro" id="IPR000504">
    <property type="entry name" value="RRM_dom"/>
</dbReference>
<dbReference type="GO" id="GO:1990904">
    <property type="term" value="C:ribonucleoprotein complex"/>
    <property type="evidence" value="ECO:0007669"/>
    <property type="project" value="TreeGrafter"/>
</dbReference>
<dbReference type="SUPFAM" id="SSF54928">
    <property type="entry name" value="RNA-binding domain, RBD"/>
    <property type="match status" value="2"/>
</dbReference>
<dbReference type="InterPro" id="IPR050374">
    <property type="entry name" value="RRT5_SRSF_SR"/>
</dbReference>
<feature type="compositionally biased region" description="Basic residues" evidence="3">
    <location>
        <begin position="593"/>
        <end position="603"/>
    </location>
</feature>
<feature type="region of interest" description="Disordered" evidence="3">
    <location>
        <begin position="508"/>
        <end position="530"/>
    </location>
</feature>
<feature type="region of interest" description="Disordered" evidence="3">
    <location>
        <begin position="729"/>
        <end position="754"/>
    </location>
</feature>
<proteinExistence type="predicted"/>
<dbReference type="FunFam" id="3.30.70.330:FF:000145">
    <property type="entry name" value="Putative RNP domain-containing protein"/>
    <property type="match status" value="1"/>
</dbReference>
<evidence type="ECO:0000256" key="3">
    <source>
        <dbReference type="SAM" id="MobiDB-lite"/>
    </source>
</evidence>
<evidence type="ECO:0000313" key="5">
    <source>
        <dbReference type="EMBL" id="ODN80466.1"/>
    </source>
</evidence>
<dbReference type="STRING" id="1295533.A0A1E3HXH1"/>
<dbReference type="InterPro" id="IPR012677">
    <property type="entry name" value="Nucleotide-bd_a/b_plait_sf"/>
</dbReference>
<dbReference type="Proteomes" id="UP000094065">
    <property type="component" value="Unassembled WGS sequence"/>
</dbReference>
<comment type="caution">
    <text evidence="5">The sequence shown here is derived from an EMBL/GenBank/DDBJ whole genome shotgun (WGS) entry which is preliminary data.</text>
</comment>
<dbReference type="PROSITE" id="PS50102">
    <property type="entry name" value="RRM"/>
    <property type="match status" value="2"/>
</dbReference>
<organism evidence="5 6">
    <name type="scientific">Cryptococcus amylolentus CBS 6039</name>
    <dbReference type="NCBI Taxonomy" id="1295533"/>
    <lineage>
        <taxon>Eukaryota</taxon>
        <taxon>Fungi</taxon>
        <taxon>Dikarya</taxon>
        <taxon>Basidiomycota</taxon>
        <taxon>Agaricomycotina</taxon>
        <taxon>Tremellomycetes</taxon>
        <taxon>Tremellales</taxon>
        <taxon>Cryptococcaceae</taxon>
        <taxon>Cryptococcus</taxon>
    </lineage>
</organism>
<feature type="region of interest" description="Disordered" evidence="3">
    <location>
        <begin position="337"/>
        <end position="399"/>
    </location>
</feature>
<dbReference type="FunFam" id="3.30.70.330:FF:000742">
    <property type="entry name" value="Telomere maintenance protein, putative"/>
    <property type="match status" value="1"/>
</dbReference>
<dbReference type="AlphaFoldDB" id="A0A1E3HXH1"/>
<feature type="region of interest" description="Disordered" evidence="3">
    <location>
        <begin position="591"/>
        <end position="639"/>
    </location>
</feature>
<feature type="compositionally biased region" description="Low complexity" evidence="3">
    <location>
        <begin position="511"/>
        <end position="530"/>
    </location>
</feature>
<evidence type="ECO:0000313" key="6">
    <source>
        <dbReference type="Proteomes" id="UP000094065"/>
    </source>
</evidence>
<feature type="compositionally biased region" description="Pro residues" evidence="3">
    <location>
        <begin position="366"/>
        <end position="377"/>
    </location>
</feature>
<sequence>MSSFLGAHPAFEEAAAANAATTVAPTSSLVDARDGLGKSPLVSITDMSGLPTSRPPTSAEIDAVIAAAIANAPPPASSEFSSEMHRSVTPLMTNLLPSAVGSDGRVNLFVGNLPYRVRWQDLKDLFRKAGTVLRADVSLGPDNRSRGYGTVLMGSREDAARAIDRYNGYTWQTRTLEVRPDRLPPEYEPQAHSVHHNANPRSAMYSFHSFPGQPHAPFSIPGHLTPQPNGAWPGQLPGSRPFSAGAGAGLLPGMGLSPSTNPASLPGGSPLPGGQSPASLFSASTVPISVQTTGGAQPLAASPLAGSLTSGQAGPAAPSAINQARRDSLTPFAYVMTPPESSAQLPSSRPTSSSSAKQTSPNGGRAPPPGTLGPLPPSMFAGIRPSTAGESDSGLGVSPTVSTRVPQLEGLANQGMGLGPPSTLHDRVIFVSNLPMSMQWQDLKDMLRPAGTIIRADVATDSHGKPRGFGTALFATEADATRAVALFNDREVAGVRIRAHLERDIRPELASRSQRGSGESSGLGLSDSSEQVSAAGVNELLKGNGITTIDTSVPIAKPDPSPVTRLPWSLNTSVHAQAQAQAHGRPLADHRPIAHHQHPHHPHQSQYRQSHHPGPISMPAYHPMDPSMGSNPLSPLHTRGLPPMTPSMPGFVFNYPSTPPAPTPHWGPFSPGPGPFSPGVPVTSPGAFGYNPFLNAAPGAPVNMYPAPPQGQGGSAALGTPTTQAFPNGPIGYGQYAGPPGAPPAQQNGDQAQQGQDYFANAVPPQGSGLGIASANSREKLAKSPLSVGRTDQVSPTSILEDHAAEKEAEMSKVDDLAKLAEGLAVKEASKNQLQADKVETVKRSASGLDLSELGAGGVSVLNQRASMDDGRLGRH</sequence>
<dbReference type="Gene3D" id="3.30.70.330">
    <property type="match status" value="2"/>
</dbReference>
<dbReference type="GO" id="GO:0005634">
    <property type="term" value="C:nucleus"/>
    <property type="evidence" value="ECO:0007669"/>
    <property type="project" value="TreeGrafter"/>
</dbReference>
<feature type="region of interest" description="Disordered" evidence="3">
    <location>
        <begin position="216"/>
        <end position="280"/>
    </location>
</feature>
<accession>A0A1E3HXH1</accession>
<feature type="compositionally biased region" description="Low complexity" evidence="3">
    <location>
        <begin position="253"/>
        <end position="280"/>
    </location>
</feature>
<feature type="domain" description="RRM" evidence="4">
    <location>
        <begin position="427"/>
        <end position="504"/>
    </location>
</feature>
<dbReference type="RefSeq" id="XP_018995032.1">
    <property type="nucleotide sequence ID" value="XM_019136363.1"/>
</dbReference>
<reference evidence="5 6" key="1">
    <citation type="submission" date="2016-06" db="EMBL/GenBank/DDBJ databases">
        <title>Evolution of pathogenesis and genome organization in the Tremellales.</title>
        <authorList>
            <person name="Cuomo C."/>
            <person name="Litvintseva A."/>
            <person name="Heitman J."/>
            <person name="Chen Y."/>
            <person name="Sun S."/>
            <person name="Springer D."/>
            <person name="Dromer F."/>
            <person name="Young S."/>
            <person name="Zeng Q."/>
            <person name="Chapman S."/>
            <person name="Gujja S."/>
            <person name="Saif S."/>
            <person name="Birren B."/>
        </authorList>
    </citation>
    <scope>NUCLEOTIDE SEQUENCE [LARGE SCALE GENOMIC DNA]</scope>
    <source>
        <strain evidence="5 6">CBS 6039</strain>
    </source>
</reference>
<dbReference type="GeneID" id="30154015"/>
<dbReference type="SMART" id="SM00360">
    <property type="entry name" value="RRM"/>
    <property type="match status" value="2"/>
</dbReference>
<name>A0A1E3HXH1_9TREE</name>
<dbReference type="EMBL" id="AWGJ01000004">
    <property type="protein sequence ID" value="ODN80466.1"/>
    <property type="molecule type" value="Genomic_DNA"/>
</dbReference>
<feature type="compositionally biased region" description="Low complexity" evidence="3">
    <location>
        <begin position="341"/>
        <end position="360"/>
    </location>
</feature>